<proteinExistence type="predicted"/>
<comment type="caution">
    <text evidence="1">The sequence shown here is derived from an EMBL/GenBank/DDBJ whole genome shotgun (WGS) entry which is preliminary data.</text>
</comment>
<protein>
    <submittedName>
        <fullName evidence="1">Uncharacterized protein</fullName>
    </submittedName>
</protein>
<name>A0A7W7LDY8_STRNE</name>
<dbReference type="AlphaFoldDB" id="A0A7W7LDY8"/>
<evidence type="ECO:0000313" key="1">
    <source>
        <dbReference type="EMBL" id="MBB4888202.1"/>
    </source>
</evidence>
<dbReference type="Proteomes" id="UP000556436">
    <property type="component" value="Unassembled WGS sequence"/>
</dbReference>
<dbReference type="EMBL" id="JACHJG010000008">
    <property type="protein sequence ID" value="MBB4888202.1"/>
    <property type="molecule type" value="Genomic_DNA"/>
</dbReference>
<reference evidence="1 2" key="1">
    <citation type="submission" date="2020-08" db="EMBL/GenBank/DDBJ databases">
        <title>Genomic Encyclopedia of Type Strains, Phase III (KMG-III): the genomes of soil and plant-associated and newly described type strains.</title>
        <authorList>
            <person name="Whitman W."/>
        </authorList>
    </citation>
    <scope>NUCLEOTIDE SEQUENCE [LARGE SCALE GENOMIC DNA]</scope>
    <source>
        <strain evidence="1 2">CECT 3265</strain>
    </source>
</reference>
<dbReference type="RefSeq" id="WP_184735592.1">
    <property type="nucleotide sequence ID" value="NZ_BMRW01000008.1"/>
</dbReference>
<gene>
    <name evidence="1" type="ORF">FHS38_004270</name>
</gene>
<keyword evidence="2" id="KW-1185">Reference proteome</keyword>
<evidence type="ECO:0000313" key="2">
    <source>
        <dbReference type="Proteomes" id="UP000556436"/>
    </source>
</evidence>
<organism evidence="1 2">
    <name type="scientific">Streptomyces netropsis</name>
    <name type="common">Streptoverticillium netropsis</name>
    <dbReference type="NCBI Taxonomy" id="55404"/>
    <lineage>
        <taxon>Bacteria</taxon>
        <taxon>Bacillati</taxon>
        <taxon>Actinomycetota</taxon>
        <taxon>Actinomycetes</taxon>
        <taxon>Kitasatosporales</taxon>
        <taxon>Streptomycetaceae</taxon>
        <taxon>Streptomyces</taxon>
    </lineage>
</organism>
<accession>A0A7W7LDY8</accession>
<sequence length="55" mass="5787">MPHRRTVWAAGARVPSGAVLPSWRIHANRATSAAVAQILPYGPAERGMRSHAGAA</sequence>